<dbReference type="RefSeq" id="WP_075053780.1">
    <property type="nucleotide sequence ID" value="NZ_CP007536.1"/>
</dbReference>
<dbReference type="PANTHER" id="PTHR46268:SF6">
    <property type="entry name" value="UNIVERSAL STRESS PROTEIN UP12"/>
    <property type="match status" value="1"/>
</dbReference>
<organism evidence="3 4">
    <name type="scientific">Nitrososphaera viennensis EN76</name>
    <dbReference type="NCBI Taxonomy" id="926571"/>
    <lineage>
        <taxon>Archaea</taxon>
        <taxon>Nitrososphaerota</taxon>
        <taxon>Nitrososphaeria</taxon>
        <taxon>Nitrososphaerales</taxon>
        <taxon>Nitrososphaeraceae</taxon>
        <taxon>Nitrososphaera</taxon>
    </lineage>
</organism>
<dbReference type="PANTHER" id="PTHR46268">
    <property type="entry name" value="STRESS RESPONSE PROTEIN NHAX"/>
    <property type="match status" value="1"/>
</dbReference>
<dbReference type="Gene3D" id="3.40.50.620">
    <property type="entry name" value="HUPs"/>
    <property type="match status" value="1"/>
</dbReference>
<dbReference type="AlphaFoldDB" id="A0A060HN05"/>
<proteinExistence type="inferred from homology"/>
<dbReference type="InterPro" id="IPR006015">
    <property type="entry name" value="Universal_stress_UspA"/>
</dbReference>
<gene>
    <name evidence="3" type="ORF">NVIE_004090</name>
</gene>
<protein>
    <submittedName>
        <fullName evidence="3">Putative UspA domain protein</fullName>
    </submittedName>
</protein>
<name>A0A060HN05_9ARCH</name>
<dbReference type="InterPro" id="IPR014729">
    <property type="entry name" value="Rossmann-like_a/b/a_fold"/>
</dbReference>
<dbReference type="HOGENOM" id="CLU_2893380_0_0_2"/>
<dbReference type="InterPro" id="IPR006016">
    <property type="entry name" value="UspA"/>
</dbReference>
<reference evidence="3 4" key="1">
    <citation type="journal article" date="2014" name="Int. J. Syst. Evol. Microbiol.">
        <title>Nitrososphaera viennensis gen. nov., sp. nov., an aerobic and mesophilic, ammonia-oxidizing archaeon from soil and a member of the archaeal phylum Thaumarchaeota.</title>
        <authorList>
            <person name="Stieglmeier M."/>
            <person name="Klingl A."/>
            <person name="Alves R.J."/>
            <person name="Rittmann S.K."/>
            <person name="Melcher M."/>
            <person name="Leisch N."/>
            <person name="Schleper C."/>
        </authorList>
    </citation>
    <scope>NUCLEOTIDE SEQUENCE [LARGE SCALE GENOMIC DNA]</scope>
    <source>
        <strain evidence="3">EN76</strain>
    </source>
</reference>
<dbReference type="Pfam" id="PF00582">
    <property type="entry name" value="Usp"/>
    <property type="match status" value="1"/>
</dbReference>
<evidence type="ECO:0000259" key="2">
    <source>
        <dbReference type="Pfam" id="PF00582"/>
    </source>
</evidence>
<sequence>MAAEDGVKIASAETILDVASVADTIANYASKERADLIVIGTKGKTGIKKSLLGNVASGVVTHAHCLVLVTR</sequence>
<dbReference type="GeneID" id="74945668"/>
<dbReference type="STRING" id="926571.NVIE_004090"/>
<keyword evidence="4" id="KW-1185">Reference proteome</keyword>
<evidence type="ECO:0000313" key="4">
    <source>
        <dbReference type="Proteomes" id="UP000027093"/>
    </source>
</evidence>
<dbReference type="GeneID" id="76259558"/>
<dbReference type="EMBL" id="CP007536">
    <property type="protein sequence ID" value="AIC14602.1"/>
    <property type="molecule type" value="Genomic_DNA"/>
</dbReference>
<comment type="similarity">
    <text evidence="1">Belongs to the universal stress protein A family.</text>
</comment>
<dbReference type="SUPFAM" id="SSF52402">
    <property type="entry name" value="Adenine nucleotide alpha hydrolases-like"/>
    <property type="match status" value="1"/>
</dbReference>
<dbReference type="CDD" id="cd00293">
    <property type="entry name" value="USP-like"/>
    <property type="match status" value="1"/>
</dbReference>
<dbReference type="PRINTS" id="PR01438">
    <property type="entry name" value="UNVRSLSTRESS"/>
</dbReference>
<evidence type="ECO:0000256" key="1">
    <source>
        <dbReference type="ARBA" id="ARBA00008791"/>
    </source>
</evidence>
<accession>A0A060HN05</accession>
<feature type="domain" description="UspA" evidence="2">
    <location>
        <begin position="8"/>
        <end position="71"/>
    </location>
</feature>
<dbReference type="Proteomes" id="UP000027093">
    <property type="component" value="Chromosome"/>
</dbReference>
<dbReference type="KEGG" id="nvn:NVIE_004090"/>
<evidence type="ECO:0000313" key="3">
    <source>
        <dbReference type="EMBL" id="AIC14602.1"/>
    </source>
</evidence>